<dbReference type="InterPro" id="IPR013783">
    <property type="entry name" value="Ig-like_fold"/>
</dbReference>
<gene>
    <name evidence="2" type="ORF">GGR06_002506</name>
</gene>
<accession>A0A840D2R8</accession>
<keyword evidence="3" id="KW-1185">Reference proteome</keyword>
<dbReference type="InterPro" id="IPR024361">
    <property type="entry name" value="BACON"/>
</dbReference>
<dbReference type="CDD" id="cd14948">
    <property type="entry name" value="BACON"/>
    <property type="match status" value="1"/>
</dbReference>
<organism evidence="2 3">
    <name type="scientific">Bacteroides reticulotermitis</name>
    <dbReference type="NCBI Taxonomy" id="1133319"/>
    <lineage>
        <taxon>Bacteria</taxon>
        <taxon>Pseudomonadati</taxon>
        <taxon>Bacteroidota</taxon>
        <taxon>Bacteroidia</taxon>
        <taxon>Bacteroidales</taxon>
        <taxon>Bacteroidaceae</taxon>
        <taxon>Bacteroides</taxon>
    </lineage>
</organism>
<proteinExistence type="predicted"/>
<dbReference type="EMBL" id="JACIER010000010">
    <property type="protein sequence ID" value="MBB4044708.1"/>
    <property type="molecule type" value="Genomic_DNA"/>
</dbReference>
<sequence>MQKLFYAPLFLLMAYICWGCSADRDDFNSSGTGKDTRLTFSVSLPTKANTYSLDATAENNVSSIYVLAFKYQSQNQAPDQDSKYILADWSEAAKDAIQDNGGVSKKKFTITFTRLKEGDKYKFVLLANVKKELDVLLDKWAIGNNKATKKDILKELQLSDITRWNINTSGASYRDIPMWGETPSHDGTGDMAVSQDMSITDLKLLRMVARINVRVDDANATSASSYFKLKSVDLYNVHQNGRVVPDMKKLVDGSMSKVTTPTIAKDSEVTKGPIVYDGSMAGCTVSDAELSNTIYTFETEVPRDGNKKVLYDKLTCLVIGGQFESDTKTTYYRVNLNKKESGDKVTYLDVLRNHTYNIKIVKIKGSGYDTSKEAFDAKAINMEAEVVGWDDGEVGEINESGGYRLALSPGSIFEFYRNGDPQIVNIKTDYPGGWKVVGVTEEDKTTLIDQTSGWLKVDKPKNEAQGKDGSKVPMTLTVDANNTGNERVGYIYIQYANTKIYLTVNQSTDDEVSIEVTSNGQVVSELLFTSMDETISQKLDIKWSPSDGDLAIVNSAPGSFPFEGDMPGTTTVSGGTGIISYAITPIAFIPEDKEKPFERISKLDFTTTDGINHASASVFLRHVNYNMSAEEIASSYSPNGSTYTFKIKSNVDWRIKSIEPSSDKLLNIQSGDNLVEGFRGNANLSTGTAVQFTVVNDEFSGVKGTVDVVFESADMPPKFAEKKITLEIMGEYYPKTHGGWAGSNIYWDGTKLTFDDSLGESAPHKKYQGVFFNWASLYGIPPANTYNVGSTAWSSSDGVYGPSGWEYILVWLKWPQVAQVAIPSNPPVGKTERDRAYLYEITDGSKGIGDICKYLTEKAAGGLLYGKKWRMPTSNEFEKAEDYKWIGGYEGTVMDPKEEVDGSRIIERAYIREKTYFPAAGSRQSNAGKLTAMGIEGSYWASSPQNNIYTYYLSFRRNSGEDKINTEYAYTNFSRRNACSVRCVVDIK</sequence>
<reference evidence="2" key="1">
    <citation type="submission" date="2020-08" db="EMBL/GenBank/DDBJ databases">
        <title>Genomic Encyclopedia of Type Strains, Phase IV (KMG-IV): sequencing the most valuable type-strain genomes for metagenomic binning, comparative biology and taxonomic classification.</title>
        <authorList>
            <person name="Goeker M."/>
        </authorList>
    </citation>
    <scope>NUCLEOTIDE SEQUENCE [LARGE SCALE GENOMIC DNA]</scope>
    <source>
        <strain evidence="2">DSM 105720</strain>
    </source>
</reference>
<comment type="caution">
    <text evidence="2">The sequence shown here is derived from an EMBL/GenBank/DDBJ whole genome shotgun (WGS) entry which is preliminary data.</text>
</comment>
<evidence type="ECO:0000313" key="3">
    <source>
        <dbReference type="Proteomes" id="UP000560658"/>
    </source>
</evidence>
<feature type="signal peptide" evidence="1">
    <location>
        <begin position="1"/>
        <end position="22"/>
    </location>
</feature>
<dbReference type="RefSeq" id="WP_183208809.1">
    <property type="nucleotide sequence ID" value="NZ_JACIER010000010.1"/>
</dbReference>
<protein>
    <submittedName>
        <fullName evidence="2">Uncharacterized protein (TIGR02145 family)</fullName>
    </submittedName>
</protein>
<dbReference type="Proteomes" id="UP000560658">
    <property type="component" value="Unassembled WGS sequence"/>
</dbReference>
<keyword evidence="1" id="KW-0732">Signal</keyword>
<feature type="chain" id="PRO_5032761127" evidence="1">
    <location>
        <begin position="23"/>
        <end position="988"/>
    </location>
</feature>
<name>A0A840D2R8_9BACE</name>
<dbReference type="AlphaFoldDB" id="A0A840D2R8"/>
<evidence type="ECO:0000313" key="2">
    <source>
        <dbReference type="EMBL" id="MBB4044708.1"/>
    </source>
</evidence>
<dbReference type="Gene3D" id="2.60.40.10">
    <property type="entry name" value="Immunoglobulins"/>
    <property type="match status" value="1"/>
</dbReference>
<evidence type="ECO:0000256" key="1">
    <source>
        <dbReference type="SAM" id="SignalP"/>
    </source>
</evidence>